<dbReference type="OrthoDB" id="1450994at2"/>
<dbReference type="InterPro" id="IPR001763">
    <property type="entry name" value="Rhodanese-like_dom"/>
</dbReference>
<evidence type="ECO:0000313" key="3">
    <source>
        <dbReference type="EMBL" id="RFC54573.1"/>
    </source>
</evidence>
<organism evidence="3 4">
    <name type="scientific">Brumimicrobium aurantiacum</name>
    <dbReference type="NCBI Taxonomy" id="1737063"/>
    <lineage>
        <taxon>Bacteria</taxon>
        <taxon>Pseudomonadati</taxon>
        <taxon>Bacteroidota</taxon>
        <taxon>Flavobacteriia</taxon>
        <taxon>Flavobacteriales</taxon>
        <taxon>Crocinitomicaceae</taxon>
        <taxon>Brumimicrobium</taxon>
    </lineage>
</organism>
<sequence>MRNFSILIVALLLITGCANSQTNEKSETEQTTAQNIDFENAYFVDVRTPQEFASGHYDGAINIPLNTIENYIEEIKGHEQVVVYCRSGGRSAQAKKVLDNAKVENVINGINQDNLESLKTK</sequence>
<proteinExistence type="predicted"/>
<dbReference type="Pfam" id="PF00581">
    <property type="entry name" value="Rhodanese"/>
    <property type="match status" value="1"/>
</dbReference>
<dbReference type="PANTHER" id="PTHR43031">
    <property type="entry name" value="FAD-DEPENDENT OXIDOREDUCTASE"/>
    <property type="match status" value="1"/>
</dbReference>
<dbReference type="PROSITE" id="PS50206">
    <property type="entry name" value="RHODANESE_3"/>
    <property type="match status" value="1"/>
</dbReference>
<name>A0A3E1EYL7_9FLAO</name>
<feature type="domain" description="Rhodanese" evidence="2">
    <location>
        <begin position="37"/>
        <end position="119"/>
    </location>
</feature>
<protein>
    <submittedName>
        <fullName evidence="3">Rhodanese-like domain-containing protein</fullName>
    </submittedName>
</protein>
<dbReference type="PANTHER" id="PTHR43031:SF1">
    <property type="entry name" value="PYRIDINE NUCLEOTIDE-DISULPHIDE OXIDOREDUCTASE"/>
    <property type="match status" value="1"/>
</dbReference>
<dbReference type="Proteomes" id="UP000257127">
    <property type="component" value="Unassembled WGS sequence"/>
</dbReference>
<dbReference type="SMART" id="SM00450">
    <property type="entry name" value="RHOD"/>
    <property type="match status" value="1"/>
</dbReference>
<keyword evidence="1" id="KW-0732">Signal</keyword>
<dbReference type="SUPFAM" id="SSF52821">
    <property type="entry name" value="Rhodanese/Cell cycle control phosphatase"/>
    <property type="match status" value="1"/>
</dbReference>
<feature type="chain" id="PRO_5017624119" evidence="1">
    <location>
        <begin position="21"/>
        <end position="121"/>
    </location>
</feature>
<dbReference type="Gene3D" id="3.40.250.10">
    <property type="entry name" value="Rhodanese-like domain"/>
    <property type="match status" value="1"/>
</dbReference>
<dbReference type="InterPro" id="IPR036873">
    <property type="entry name" value="Rhodanese-like_dom_sf"/>
</dbReference>
<keyword evidence="4" id="KW-1185">Reference proteome</keyword>
<dbReference type="RefSeq" id="WP_116880408.1">
    <property type="nucleotide sequence ID" value="NZ_QURB01000003.1"/>
</dbReference>
<evidence type="ECO:0000313" key="4">
    <source>
        <dbReference type="Proteomes" id="UP000257127"/>
    </source>
</evidence>
<evidence type="ECO:0000256" key="1">
    <source>
        <dbReference type="SAM" id="SignalP"/>
    </source>
</evidence>
<dbReference type="PROSITE" id="PS51257">
    <property type="entry name" value="PROKAR_LIPOPROTEIN"/>
    <property type="match status" value="1"/>
</dbReference>
<feature type="signal peptide" evidence="1">
    <location>
        <begin position="1"/>
        <end position="20"/>
    </location>
</feature>
<dbReference type="AlphaFoldDB" id="A0A3E1EYL7"/>
<dbReference type="InterPro" id="IPR050229">
    <property type="entry name" value="GlpE_sulfurtransferase"/>
</dbReference>
<gene>
    <name evidence="3" type="ORF">DXU93_06175</name>
</gene>
<reference evidence="3 4" key="1">
    <citation type="submission" date="2018-08" db="EMBL/GenBank/DDBJ databases">
        <title>The draft genome squence of Brumimicrobium sp. N62.</title>
        <authorList>
            <person name="Du Z.-J."/>
            <person name="Luo H.-R."/>
        </authorList>
    </citation>
    <scope>NUCLEOTIDE SEQUENCE [LARGE SCALE GENOMIC DNA]</scope>
    <source>
        <strain evidence="3 4">N62</strain>
    </source>
</reference>
<accession>A0A3E1EYL7</accession>
<evidence type="ECO:0000259" key="2">
    <source>
        <dbReference type="PROSITE" id="PS50206"/>
    </source>
</evidence>
<comment type="caution">
    <text evidence="3">The sequence shown here is derived from an EMBL/GenBank/DDBJ whole genome shotgun (WGS) entry which is preliminary data.</text>
</comment>
<dbReference type="EMBL" id="QURB01000003">
    <property type="protein sequence ID" value="RFC54573.1"/>
    <property type="molecule type" value="Genomic_DNA"/>
</dbReference>
<dbReference type="CDD" id="cd00158">
    <property type="entry name" value="RHOD"/>
    <property type="match status" value="1"/>
</dbReference>